<dbReference type="OrthoDB" id="9812295at2"/>
<reference evidence="2 3" key="1">
    <citation type="submission" date="2018-10" db="EMBL/GenBank/DDBJ databases">
        <title>Robbsia sp. DHC34, isolated from soil.</title>
        <authorList>
            <person name="Gao Z.-H."/>
            <person name="Qiu L.-H."/>
        </authorList>
    </citation>
    <scope>NUCLEOTIDE SEQUENCE [LARGE SCALE GENOMIC DNA]</scope>
    <source>
        <strain evidence="2 3">DHC34</strain>
    </source>
</reference>
<evidence type="ECO:0000259" key="1">
    <source>
        <dbReference type="Pfam" id="PF03358"/>
    </source>
</evidence>
<dbReference type="GO" id="GO:0010181">
    <property type="term" value="F:FMN binding"/>
    <property type="evidence" value="ECO:0007669"/>
    <property type="project" value="TreeGrafter"/>
</dbReference>
<dbReference type="PANTHER" id="PTHR30543:SF21">
    <property type="entry name" value="NAD(P)H-DEPENDENT FMN REDUCTASE LOT6"/>
    <property type="match status" value="1"/>
</dbReference>
<keyword evidence="3" id="KW-1185">Reference proteome</keyword>
<sequence>MSDTPQRLTFPVLLGSVRRDRQGIRAARLVVRALEAHGHEAVLVDPLELALPLLDRMYKEYKPGEAPPKLEALAALYRRADGFVIVSGEYNHSIPPALSNLLDHFLEEYFWRPSAIVCYSAGAYGGVRAAVQLRAMLAEIGMSSIPSLMPIPKIASTLDEQGMPSADWVSRSLERFLAELFWYARALKQARAEGPMPY</sequence>
<dbReference type="Proteomes" id="UP000270342">
    <property type="component" value="Unassembled WGS sequence"/>
</dbReference>
<organism evidence="2 3">
    <name type="scientific">Pararobbsia silviterrae</name>
    <dbReference type="NCBI Taxonomy" id="1792498"/>
    <lineage>
        <taxon>Bacteria</taxon>
        <taxon>Pseudomonadati</taxon>
        <taxon>Pseudomonadota</taxon>
        <taxon>Betaproteobacteria</taxon>
        <taxon>Burkholderiales</taxon>
        <taxon>Burkholderiaceae</taxon>
        <taxon>Pararobbsia</taxon>
    </lineage>
</organism>
<name>A0A494Y9K3_9BURK</name>
<dbReference type="Pfam" id="PF03358">
    <property type="entry name" value="FMN_red"/>
    <property type="match status" value="1"/>
</dbReference>
<dbReference type="Gene3D" id="3.40.50.360">
    <property type="match status" value="1"/>
</dbReference>
<evidence type="ECO:0000313" key="3">
    <source>
        <dbReference type="Proteomes" id="UP000270342"/>
    </source>
</evidence>
<dbReference type="RefSeq" id="WP_121084239.1">
    <property type="nucleotide sequence ID" value="NZ_RBZU01000001.1"/>
</dbReference>
<dbReference type="PANTHER" id="PTHR30543">
    <property type="entry name" value="CHROMATE REDUCTASE"/>
    <property type="match status" value="1"/>
</dbReference>
<comment type="caution">
    <text evidence="2">The sequence shown here is derived from an EMBL/GenBank/DDBJ whole genome shotgun (WGS) entry which is preliminary data.</text>
</comment>
<dbReference type="InterPro" id="IPR050712">
    <property type="entry name" value="NAD(P)H-dep_reductase"/>
</dbReference>
<accession>A0A494Y9K3</accession>
<dbReference type="GO" id="GO:0005829">
    <property type="term" value="C:cytosol"/>
    <property type="evidence" value="ECO:0007669"/>
    <property type="project" value="TreeGrafter"/>
</dbReference>
<feature type="domain" description="NADPH-dependent FMN reductase-like" evidence="1">
    <location>
        <begin position="12"/>
        <end position="148"/>
    </location>
</feature>
<dbReference type="InterPro" id="IPR005025">
    <property type="entry name" value="FMN_Rdtase-like_dom"/>
</dbReference>
<dbReference type="AlphaFoldDB" id="A0A494Y9K3"/>
<gene>
    <name evidence="2" type="ORF">D7S86_02860</name>
</gene>
<evidence type="ECO:0000313" key="2">
    <source>
        <dbReference type="EMBL" id="RKP59392.1"/>
    </source>
</evidence>
<dbReference type="SUPFAM" id="SSF52218">
    <property type="entry name" value="Flavoproteins"/>
    <property type="match status" value="1"/>
</dbReference>
<dbReference type="EMBL" id="RBZU01000001">
    <property type="protein sequence ID" value="RKP59392.1"/>
    <property type="molecule type" value="Genomic_DNA"/>
</dbReference>
<protein>
    <submittedName>
        <fullName evidence="2">NADPH-dependent oxidoreductase</fullName>
    </submittedName>
</protein>
<dbReference type="InterPro" id="IPR029039">
    <property type="entry name" value="Flavoprotein-like_sf"/>
</dbReference>
<dbReference type="GO" id="GO:0016491">
    <property type="term" value="F:oxidoreductase activity"/>
    <property type="evidence" value="ECO:0007669"/>
    <property type="project" value="InterPro"/>
</dbReference>
<proteinExistence type="predicted"/>